<name>A0AAV7GBJ7_DENCH</name>
<evidence type="ECO:0000313" key="2">
    <source>
        <dbReference type="EMBL" id="KAH0453143.1"/>
    </source>
</evidence>
<keyword evidence="3" id="KW-1185">Reference proteome</keyword>
<reference evidence="2 3" key="1">
    <citation type="journal article" date="2021" name="Hortic Res">
        <title>Chromosome-scale assembly of the Dendrobium chrysotoxum genome enhances the understanding of orchid evolution.</title>
        <authorList>
            <person name="Zhang Y."/>
            <person name="Zhang G.Q."/>
            <person name="Zhang D."/>
            <person name="Liu X.D."/>
            <person name="Xu X.Y."/>
            <person name="Sun W.H."/>
            <person name="Yu X."/>
            <person name="Zhu X."/>
            <person name="Wang Z.W."/>
            <person name="Zhao X."/>
            <person name="Zhong W.Y."/>
            <person name="Chen H."/>
            <person name="Yin W.L."/>
            <person name="Huang T."/>
            <person name="Niu S.C."/>
            <person name="Liu Z.J."/>
        </authorList>
    </citation>
    <scope>NUCLEOTIDE SEQUENCE [LARGE SCALE GENOMIC DNA]</scope>
    <source>
        <strain evidence="2">Lindl</strain>
    </source>
</reference>
<organism evidence="2 3">
    <name type="scientific">Dendrobium chrysotoxum</name>
    <name type="common">Orchid</name>
    <dbReference type="NCBI Taxonomy" id="161865"/>
    <lineage>
        <taxon>Eukaryota</taxon>
        <taxon>Viridiplantae</taxon>
        <taxon>Streptophyta</taxon>
        <taxon>Embryophyta</taxon>
        <taxon>Tracheophyta</taxon>
        <taxon>Spermatophyta</taxon>
        <taxon>Magnoliopsida</taxon>
        <taxon>Liliopsida</taxon>
        <taxon>Asparagales</taxon>
        <taxon>Orchidaceae</taxon>
        <taxon>Epidendroideae</taxon>
        <taxon>Malaxideae</taxon>
        <taxon>Dendrobiinae</taxon>
        <taxon>Dendrobium</taxon>
    </lineage>
</organism>
<gene>
    <name evidence="2" type="ORF">IEQ34_017467</name>
</gene>
<evidence type="ECO:0000256" key="1">
    <source>
        <dbReference type="SAM" id="MobiDB-lite"/>
    </source>
</evidence>
<evidence type="ECO:0000313" key="3">
    <source>
        <dbReference type="Proteomes" id="UP000775213"/>
    </source>
</evidence>
<sequence length="115" mass="12618">MRLLSVKHLLSDAGKLPEKLLLNIITETSAPLAQRSDGNSPESRLSSTSTFHSCECFPSSGGRPPDSLLLKRRRSVSDGSKPMFAGISPENRFKYINRKERLLIPPNSSGILPVN</sequence>
<comment type="caution">
    <text evidence="2">The sequence shown here is derived from an EMBL/GenBank/DDBJ whole genome shotgun (WGS) entry which is preliminary data.</text>
</comment>
<feature type="region of interest" description="Disordered" evidence="1">
    <location>
        <begin position="31"/>
        <end position="68"/>
    </location>
</feature>
<protein>
    <submittedName>
        <fullName evidence="2">Uncharacterized protein</fullName>
    </submittedName>
</protein>
<dbReference type="AlphaFoldDB" id="A0AAV7GBJ7"/>
<accession>A0AAV7GBJ7</accession>
<feature type="compositionally biased region" description="Polar residues" evidence="1">
    <location>
        <begin position="31"/>
        <end position="52"/>
    </location>
</feature>
<proteinExistence type="predicted"/>
<dbReference type="Proteomes" id="UP000775213">
    <property type="component" value="Unassembled WGS sequence"/>
</dbReference>
<dbReference type="EMBL" id="JAGFBR010000016">
    <property type="protein sequence ID" value="KAH0453143.1"/>
    <property type="molecule type" value="Genomic_DNA"/>
</dbReference>